<feature type="region of interest" description="Disordered" evidence="1">
    <location>
        <begin position="1"/>
        <end position="97"/>
    </location>
</feature>
<evidence type="ECO:0000313" key="3">
    <source>
        <dbReference type="Proteomes" id="UP000499080"/>
    </source>
</evidence>
<dbReference type="EMBL" id="BGPR01000795">
    <property type="protein sequence ID" value="GBM35852.1"/>
    <property type="molecule type" value="Genomic_DNA"/>
</dbReference>
<feature type="compositionally biased region" description="Polar residues" evidence="1">
    <location>
        <begin position="72"/>
        <end position="97"/>
    </location>
</feature>
<dbReference type="Proteomes" id="UP000499080">
    <property type="component" value="Unassembled WGS sequence"/>
</dbReference>
<organism evidence="2 3">
    <name type="scientific">Araneus ventricosus</name>
    <name type="common">Orbweaver spider</name>
    <name type="synonym">Epeira ventricosa</name>
    <dbReference type="NCBI Taxonomy" id="182803"/>
    <lineage>
        <taxon>Eukaryota</taxon>
        <taxon>Metazoa</taxon>
        <taxon>Ecdysozoa</taxon>
        <taxon>Arthropoda</taxon>
        <taxon>Chelicerata</taxon>
        <taxon>Arachnida</taxon>
        <taxon>Araneae</taxon>
        <taxon>Araneomorphae</taxon>
        <taxon>Entelegynae</taxon>
        <taxon>Araneoidea</taxon>
        <taxon>Araneidae</taxon>
        <taxon>Araneus</taxon>
    </lineage>
</organism>
<dbReference type="AlphaFoldDB" id="A0A4Y2F2S3"/>
<accession>A0A4Y2F2S3</accession>
<gene>
    <name evidence="2" type="ORF">AVEN_134665_1</name>
</gene>
<evidence type="ECO:0000256" key="1">
    <source>
        <dbReference type="SAM" id="MobiDB-lite"/>
    </source>
</evidence>
<feature type="compositionally biased region" description="Polar residues" evidence="1">
    <location>
        <begin position="10"/>
        <end position="21"/>
    </location>
</feature>
<protein>
    <submittedName>
        <fullName evidence="2">Uncharacterized protein</fullName>
    </submittedName>
</protein>
<reference evidence="2 3" key="1">
    <citation type="journal article" date="2019" name="Sci. Rep.">
        <title>Orb-weaving spider Araneus ventricosus genome elucidates the spidroin gene catalogue.</title>
        <authorList>
            <person name="Kono N."/>
            <person name="Nakamura H."/>
            <person name="Ohtoshi R."/>
            <person name="Moran D.A.P."/>
            <person name="Shinohara A."/>
            <person name="Yoshida Y."/>
            <person name="Fujiwara M."/>
            <person name="Mori M."/>
            <person name="Tomita M."/>
            <person name="Arakawa K."/>
        </authorList>
    </citation>
    <scope>NUCLEOTIDE SEQUENCE [LARGE SCALE GENOMIC DNA]</scope>
</reference>
<name>A0A4Y2F2S3_ARAVE</name>
<comment type="caution">
    <text evidence="2">The sequence shown here is derived from an EMBL/GenBank/DDBJ whole genome shotgun (WGS) entry which is preliminary data.</text>
</comment>
<keyword evidence="3" id="KW-1185">Reference proteome</keyword>
<dbReference type="OrthoDB" id="6435874at2759"/>
<evidence type="ECO:0000313" key="2">
    <source>
        <dbReference type="EMBL" id="GBM35852.1"/>
    </source>
</evidence>
<sequence length="166" mass="17980">MRGYPEHGPNQKQGTPVTSAKVQPAIVSATEPPPAFLADYEEQDFAAGDFGIQEKEDDIPTKSAGEYPDSAAGTTGSTSHNDQHPETTVSKETSSAIHPNVQEWFDSLAENAEKFDAENIASFRGVPGVNFPDYEDIPVTPFTCFDKPYLPGFYADMDTGCQVILS</sequence>
<proteinExistence type="predicted"/>